<feature type="compositionally biased region" description="Polar residues" evidence="3">
    <location>
        <begin position="260"/>
        <end position="278"/>
    </location>
</feature>
<evidence type="ECO:0000313" key="5">
    <source>
        <dbReference type="Proteomes" id="UP001293254"/>
    </source>
</evidence>
<dbReference type="PROSITE" id="PS50096">
    <property type="entry name" value="IQ"/>
    <property type="match status" value="2"/>
</dbReference>
<accession>A0AAE2CM79</accession>
<comment type="similarity">
    <text evidence="2">Belongs to the IQD family.</text>
</comment>
<proteinExistence type="inferred from homology"/>
<feature type="region of interest" description="Disordered" evidence="3">
    <location>
        <begin position="259"/>
        <end position="297"/>
    </location>
</feature>
<evidence type="ECO:0000313" key="4">
    <source>
        <dbReference type="EMBL" id="KAK4427352.1"/>
    </source>
</evidence>
<reference evidence="4" key="1">
    <citation type="submission" date="2020-06" db="EMBL/GenBank/DDBJ databases">
        <authorList>
            <person name="Li T."/>
            <person name="Hu X."/>
            <person name="Zhang T."/>
            <person name="Song X."/>
            <person name="Zhang H."/>
            <person name="Dai N."/>
            <person name="Sheng W."/>
            <person name="Hou X."/>
            <person name="Wei L."/>
        </authorList>
    </citation>
    <scope>NUCLEOTIDE SEQUENCE</scope>
    <source>
        <strain evidence="4">3651</strain>
        <tissue evidence="4">Leaf</tissue>
    </source>
</reference>
<dbReference type="PANTHER" id="PTHR32295:SF126">
    <property type="entry name" value="PROTEIN IQ-DOMAIN 8"/>
    <property type="match status" value="1"/>
</dbReference>
<dbReference type="AlphaFoldDB" id="A0AAE2CM79"/>
<dbReference type="PANTHER" id="PTHR32295">
    <property type="entry name" value="IQ-DOMAIN 5-RELATED"/>
    <property type="match status" value="1"/>
</dbReference>
<dbReference type="Pfam" id="PF00612">
    <property type="entry name" value="IQ"/>
    <property type="match status" value="2"/>
</dbReference>
<dbReference type="Gene3D" id="1.20.5.190">
    <property type="match status" value="1"/>
</dbReference>
<keyword evidence="5" id="KW-1185">Reference proteome</keyword>
<feature type="region of interest" description="Disordered" evidence="3">
    <location>
        <begin position="311"/>
        <end position="336"/>
    </location>
</feature>
<keyword evidence="1" id="KW-0112">Calmodulin-binding</keyword>
<organism evidence="4 5">
    <name type="scientific">Sesamum alatum</name>
    <dbReference type="NCBI Taxonomy" id="300844"/>
    <lineage>
        <taxon>Eukaryota</taxon>
        <taxon>Viridiplantae</taxon>
        <taxon>Streptophyta</taxon>
        <taxon>Embryophyta</taxon>
        <taxon>Tracheophyta</taxon>
        <taxon>Spermatophyta</taxon>
        <taxon>Magnoliopsida</taxon>
        <taxon>eudicotyledons</taxon>
        <taxon>Gunneridae</taxon>
        <taxon>Pentapetalae</taxon>
        <taxon>asterids</taxon>
        <taxon>lamiids</taxon>
        <taxon>Lamiales</taxon>
        <taxon>Pedaliaceae</taxon>
        <taxon>Sesamum</taxon>
    </lineage>
</organism>
<name>A0AAE2CM79_9LAMI</name>
<feature type="compositionally biased region" description="Low complexity" evidence="3">
    <location>
        <begin position="313"/>
        <end position="328"/>
    </location>
</feature>
<dbReference type="InterPro" id="IPR000048">
    <property type="entry name" value="IQ_motif_EF-hand-BS"/>
</dbReference>
<sequence>MGASGKWIKSVIGLRKASVNEPEKGGGKSKKWRLWRSASGGISMAAKGGKGGGYATETEGSESSSCIHDGEMAAAVAALAKASPKDFMMVRREWAAVRIQTIFRAFLARRALRALKALVRLQAIVRGRLVRKQAAVTLKCMEALVRVQARVRAQCTQSSATGQPENNSEFDPVKQAESGWCDIRGTVEEVRSKLQMKKEGAIKRERALAYALSQQQLRKNDVSCPKSNKNMGASKVDMSSSGLDWLDRWMATKPWETKSIEGSYNGSSETTPTARKNGSFSSSSDHDSVRIRRNNITTRISPKITTEFVYDESTTSNSSASTSGTPVSAEQNSSKPNYMSLTKSIKAKQKPYAYSFHTQLKQMHLTEELPYLRKQSRLSRGVARRSADTDLHSVDFSQDHLYHNTDTGRYGAVNSRDYYKQINEF</sequence>
<gene>
    <name evidence="4" type="ORF">Salat_1504100</name>
</gene>
<evidence type="ECO:0000256" key="1">
    <source>
        <dbReference type="ARBA" id="ARBA00022860"/>
    </source>
</evidence>
<protein>
    <submittedName>
        <fullName evidence="4">Protein IQ-DOMAIN 20</fullName>
    </submittedName>
</protein>
<dbReference type="Proteomes" id="UP001293254">
    <property type="component" value="Unassembled WGS sequence"/>
</dbReference>
<reference evidence="4" key="2">
    <citation type="journal article" date="2024" name="Plant">
        <title>Genomic evolution and insights into agronomic trait innovations of Sesamum species.</title>
        <authorList>
            <person name="Miao H."/>
            <person name="Wang L."/>
            <person name="Qu L."/>
            <person name="Liu H."/>
            <person name="Sun Y."/>
            <person name="Le M."/>
            <person name="Wang Q."/>
            <person name="Wei S."/>
            <person name="Zheng Y."/>
            <person name="Lin W."/>
            <person name="Duan Y."/>
            <person name="Cao H."/>
            <person name="Xiong S."/>
            <person name="Wang X."/>
            <person name="Wei L."/>
            <person name="Li C."/>
            <person name="Ma Q."/>
            <person name="Ju M."/>
            <person name="Zhao R."/>
            <person name="Li G."/>
            <person name="Mu C."/>
            <person name="Tian Q."/>
            <person name="Mei H."/>
            <person name="Zhang T."/>
            <person name="Gao T."/>
            <person name="Zhang H."/>
        </authorList>
    </citation>
    <scope>NUCLEOTIDE SEQUENCE</scope>
    <source>
        <strain evidence="4">3651</strain>
    </source>
</reference>
<dbReference type="EMBL" id="JACGWO010000005">
    <property type="protein sequence ID" value="KAK4427352.1"/>
    <property type="molecule type" value="Genomic_DNA"/>
</dbReference>
<evidence type="ECO:0000256" key="2">
    <source>
        <dbReference type="ARBA" id="ARBA00024341"/>
    </source>
</evidence>
<comment type="caution">
    <text evidence="4">The sequence shown here is derived from an EMBL/GenBank/DDBJ whole genome shotgun (WGS) entry which is preliminary data.</text>
</comment>
<dbReference type="GO" id="GO:0005516">
    <property type="term" value="F:calmodulin binding"/>
    <property type="evidence" value="ECO:0007669"/>
    <property type="project" value="UniProtKB-KW"/>
</dbReference>
<evidence type="ECO:0000256" key="3">
    <source>
        <dbReference type="SAM" id="MobiDB-lite"/>
    </source>
</evidence>